<dbReference type="Gene3D" id="1.25.40.20">
    <property type="entry name" value="Ankyrin repeat-containing domain"/>
    <property type="match status" value="1"/>
</dbReference>
<keyword evidence="2 3" id="KW-0040">ANK repeat</keyword>
<dbReference type="GO" id="GO:0085020">
    <property type="term" value="P:protein K6-linked ubiquitination"/>
    <property type="evidence" value="ECO:0007669"/>
    <property type="project" value="TreeGrafter"/>
</dbReference>
<keyword evidence="5" id="KW-1185">Reference proteome</keyword>
<name>A0A1I3XK68_9ACTN</name>
<dbReference type="PROSITE" id="PS50297">
    <property type="entry name" value="ANK_REP_REGION"/>
    <property type="match status" value="2"/>
</dbReference>
<keyword evidence="1" id="KW-0677">Repeat</keyword>
<evidence type="ECO:0000313" key="5">
    <source>
        <dbReference type="Proteomes" id="UP000199111"/>
    </source>
</evidence>
<evidence type="ECO:0000313" key="4">
    <source>
        <dbReference type="EMBL" id="SFK19870.1"/>
    </source>
</evidence>
<dbReference type="SMART" id="SM00248">
    <property type="entry name" value="ANK"/>
    <property type="match status" value="2"/>
</dbReference>
<evidence type="ECO:0000256" key="2">
    <source>
        <dbReference type="ARBA" id="ARBA00023043"/>
    </source>
</evidence>
<feature type="repeat" description="ANK" evidence="3">
    <location>
        <begin position="75"/>
        <end position="101"/>
    </location>
</feature>
<dbReference type="EMBL" id="FOQY01000019">
    <property type="protein sequence ID" value="SFK19870.1"/>
    <property type="molecule type" value="Genomic_DNA"/>
</dbReference>
<dbReference type="GO" id="GO:0004842">
    <property type="term" value="F:ubiquitin-protein transferase activity"/>
    <property type="evidence" value="ECO:0007669"/>
    <property type="project" value="TreeGrafter"/>
</dbReference>
<dbReference type="Proteomes" id="UP000199111">
    <property type="component" value="Unassembled WGS sequence"/>
</dbReference>
<accession>A0A1I3XK68</accession>
<dbReference type="InterPro" id="IPR036770">
    <property type="entry name" value="Ankyrin_rpt-contain_sf"/>
</dbReference>
<dbReference type="InterPro" id="IPR002110">
    <property type="entry name" value="Ankyrin_rpt"/>
</dbReference>
<sequence length="331" mass="35506">MGTTVSDNEWVGGAGAWSDTNLAEIQERLADGFDPGQRLFWLRSTPLHQAAQEGAIKVIELLLASGAEVDPADSYGATPLWEAVRHGQDDAVRLLLAAGADPWRPCIAGRSPGLQALFTDLADLFAHLPGAPRVSPRLRELQETVDDMMFSYEDYNEGFCIAFVGEIAEDEVIRRLGADPGLCPPVEAGALWEAEHASPTELLRVASPPGGGVVLIQPEGVLPVHDGVARRVTTGGGVLAGAFPLAGTSVDIWRDGFSIARPSVHEQLSDDSLFELWMCRFGDCGAHPSVSMERILALMTLLTATYVTEEWLWSAPMRLVPVDLRSGGQGG</sequence>
<dbReference type="SUPFAM" id="SSF48403">
    <property type="entry name" value="Ankyrin repeat"/>
    <property type="match status" value="1"/>
</dbReference>
<dbReference type="PANTHER" id="PTHR24171:SF8">
    <property type="entry name" value="BRCA1-ASSOCIATED RING DOMAIN PROTEIN 1"/>
    <property type="match status" value="1"/>
</dbReference>
<evidence type="ECO:0000256" key="3">
    <source>
        <dbReference type="PROSITE-ProRule" id="PRU00023"/>
    </source>
</evidence>
<protein>
    <submittedName>
        <fullName evidence="4">Ankyrin repeat-containing protein</fullName>
    </submittedName>
</protein>
<dbReference type="Pfam" id="PF12796">
    <property type="entry name" value="Ank_2"/>
    <property type="match status" value="1"/>
</dbReference>
<gene>
    <name evidence="4" type="ORF">SAMN05216275_11991</name>
</gene>
<organism evidence="4 5">
    <name type="scientific">Streptosporangium canum</name>
    <dbReference type="NCBI Taxonomy" id="324952"/>
    <lineage>
        <taxon>Bacteria</taxon>
        <taxon>Bacillati</taxon>
        <taxon>Actinomycetota</taxon>
        <taxon>Actinomycetes</taxon>
        <taxon>Streptosporangiales</taxon>
        <taxon>Streptosporangiaceae</taxon>
        <taxon>Streptosporangium</taxon>
    </lineage>
</organism>
<feature type="repeat" description="ANK" evidence="3">
    <location>
        <begin position="42"/>
        <end position="74"/>
    </location>
</feature>
<dbReference type="PROSITE" id="PS50088">
    <property type="entry name" value="ANK_REPEAT"/>
    <property type="match status" value="2"/>
</dbReference>
<dbReference type="PANTHER" id="PTHR24171">
    <property type="entry name" value="ANKYRIN REPEAT DOMAIN-CONTAINING PROTEIN 39-RELATED"/>
    <property type="match status" value="1"/>
</dbReference>
<dbReference type="AlphaFoldDB" id="A0A1I3XK68"/>
<reference evidence="5" key="1">
    <citation type="submission" date="2016-10" db="EMBL/GenBank/DDBJ databases">
        <authorList>
            <person name="Varghese N."/>
            <person name="Submissions S."/>
        </authorList>
    </citation>
    <scope>NUCLEOTIDE SEQUENCE [LARGE SCALE GENOMIC DNA]</scope>
    <source>
        <strain evidence="5">CGMCC 4.2126</strain>
    </source>
</reference>
<proteinExistence type="predicted"/>
<evidence type="ECO:0000256" key="1">
    <source>
        <dbReference type="ARBA" id="ARBA00022737"/>
    </source>
</evidence>